<keyword evidence="2" id="KW-1185">Reference proteome</keyword>
<comment type="caution">
    <text evidence="1">The sequence shown here is derived from an EMBL/GenBank/DDBJ whole genome shotgun (WGS) entry which is preliminary data.</text>
</comment>
<organism evidence="1 2">
    <name type="scientific">Trichonephila clavata</name>
    <name type="common">Joro spider</name>
    <name type="synonym">Nephila clavata</name>
    <dbReference type="NCBI Taxonomy" id="2740835"/>
    <lineage>
        <taxon>Eukaryota</taxon>
        <taxon>Metazoa</taxon>
        <taxon>Ecdysozoa</taxon>
        <taxon>Arthropoda</taxon>
        <taxon>Chelicerata</taxon>
        <taxon>Arachnida</taxon>
        <taxon>Araneae</taxon>
        <taxon>Araneomorphae</taxon>
        <taxon>Entelegynae</taxon>
        <taxon>Araneoidea</taxon>
        <taxon>Nephilidae</taxon>
        <taxon>Trichonephila</taxon>
    </lineage>
</organism>
<accession>A0A8X6GMX0</accession>
<reference evidence="1" key="1">
    <citation type="submission" date="2020-07" db="EMBL/GenBank/DDBJ databases">
        <title>Multicomponent nature underlies the extraordinary mechanical properties of spider dragline silk.</title>
        <authorList>
            <person name="Kono N."/>
            <person name="Nakamura H."/>
            <person name="Mori M."/>
            <person name="Yoshida Y."/>
            <person name="Ohtoshi R."/>
            <person name="Malay A.D."/>
            <person name="Moran D.A.P."/>
            <person name="Tomita M."/>
            <person name="Numata K."/>
            <person name="Arakawa K."/>
        </authorList>
    </citation>
    <scope>NUCLEOTIDE SEQUENCE</scope>
</reference>
<gene>
    <name evidence="1" type="primary">AVEN_244128_1</name>
    <name evidence="1" type="ORF">TNCT_658921</name>
</gene>
<dbReference type="OrthoDB" id="6436017at2759"/>
<proteinExistence type="predicted"/>
<evidence type="ECO:0000313" key="2">
    <source>
        <dbReference type="Proteomes" id="UP000887116"/>
    </source>
</evidence>
<dbReference type="EMBL" id="BMAO01016343">
    <property type="protein sequence ID" value="GFR07861.1"/>
    <property type="molecule type" value="Genomic_DNA"/>
</dbReference>
<dbReference type="Proteomes" id="UP000887116">
    <property type="component" value="Unassembled WGS sequence"/>
</dbReference>
<dbReference type="AlphaFoldDB" id="A0A8X6GMX0"/>
<sequence length="164" mass="18485">MEAQKTLLRSAQRKEGRKSLKNVQVLTDNDGILWLKSRIANEDELSEFIAPLILPPKHLVINQFIEQEHLVHKHIICGHVSSIQRARWFKELQNKGIQCTDIGKSSMTVELLIVTDYAANLFTGNICHLSSGLIAVETYLRWNVMGSPKVASNNYSSISLCIKS</sequence>
<protein>
    <submittedName>
        <fullName evidence="1">DUF1758 domain-containing protein</fullName>
    </submittedName>
</protein>
<evidence type="ECO:0000313" key="1">
    <source>
        <dbReference type="EMBL" id="GFR07861.1"/>
    </source>
</evidence>
<name>A0A8X6GMX0_TRICU</name>